<dbReference type="PANTHER" id="PTHR33223">
    <property type="entry name" value="CCHC-TYPE DOMAIN-CONTAINING PROTEIN"/>
    <property type="match status" value="1"/>
</dbReference>
<reference evidence="2 3" key="1">
    <citation type="journal article" date="2014" name="Genome Biol.">
        <title>Transcriptome and methylome profiling reveals relics of genome dominance in the mesopolyploid Brassica oleracea.</title>
        <authorList>
            <person name="Parkin I.A."/>
            <person name="Koh C."/>
            <person name="Tang H."/>
            <person name="Robinson S.J."/>
            <person name="Kagale S."/>
            <person name="Clarke W.E."/>
            <person name="Town C.D."/>
            <person name="Nixon J."/>
            <person name="Krishnakumar V."/>
            <person name="Bidwell S.L."/>
            <person name="Denoeud F."/>
            <person name="Belcram H."/>
            <person name="Links M.G."/>
            <person name="Just J."/>
            <person name="Clarke C."/>
            <person name="Bender T."/>
            <person name="Huebert T."/>
            <person name="Mason A.S."/>
            <person name="Pires J.C."/>
            <person name="Barker G."/>
            <person name="Moore J."/>
            <person name="Walley P.G."/>
            <person name="Manoli S."/>
            <person name="Batley J."/>
            <person name="Edwards D."/>
            <person name="Nelson M.N."/>
            <person name="Wang X."/>
            <person name="Paterson A.H."/>
            <person name="King G."/>
            <person name="Bancroft I."/>
            <person name="Chalhoub B."/>
            <person name="Sharpe A.G."/>
        </authorList>
    </citation>
    <scope>NUCLEOTIDE SEQUENCE</scope>
    <source>
        <strain evidence="2 3">cv. TO1000</strain>
    </source>
</reference>
<reference evidence="2" key="2">
    <citation type="submission" date="2015-03" db="UniProtKB">
        <authorList>
            <consortium name="EnsemblPlants"/>
        </authorList>
    </citation>
    <scope>IDENTIFICATION</scope>
</reference>
<dbReference type="Proteomes" id="UP000032141">
    <property type="component" value="Chromosome C8"/>
</dbReference>
<accession>A0A0D3DKF5</accession>
<name>A0A0D3DKF5_BRAOL</name>
<feature type="region of interest" description="Disordered" evidence="1">
    <location>
        <begin position="1"/>
        <end position="21"/>
    </location>
</feature>
<protein>
    <recommendedName>
        <fullName evidence="4">Retrotransposon gag domain-containing protein</fullName>
    </recommendedName>
</protein>
<dbReference type="eggNOG" id="KOG0017">
    <property type="taxonomic scope" value="Eukaryota"/>
</dbReference>
<dbReference type="PANTHER" id="PTHR33223:SF9">
    <property type="entry name" value="RETROTRANSPOSON GAG DOMAIN-CONTAINING PROTEIN"/>
    <property type="match status" value="1"/>
</dbReference>
<feature type="region of interest" description="Disordered" evidence="1">
    <location>
        <begin position="61"/>
        <end position="160"/>
    </location>
</feature>
<organism evidence="2 3">
    <name type="scientific">Brassica oleracea var. oleracea</name>
    <dbReference type="NCBI Taxonomy" id="109376"/>
    <lineage>
        <taxon>Eukaryota</taxon>
        <taxon>Viridiplantae</taxon>
        <taxon>Streptophyta</taxon>
        <taxon>Embryophyta</taxon>
        <taxon>Tracheophyta</taxon>
        <taxon>Spermatophyta</taxon>
        <taxon>Magnoliopsida</taxon>
        <taxon>eudicotyledons</taxon>
        <taxon>Gunneridae</taxon>
        <taxon>Pentapetalae</taxon>
        <taxon>rosids</taxon>
        <taxon>malvids</taxon>
        <taxon>Brassicales</taxon>
        <taxon>Brassicaceae</taxon>
        <taxon>Brassiceae</taxon>
        <taxon>Brassica</taxon>
    </lineage>
</organism>
<dbReference type="HOGENOM" id="CLU_068142_0_0_1"/>
<proteinExistence type="predicted"/>
<feature type="compositionally biased region" description="Basic and acidic residues" evidence="1">
    <location>
        <begin position="127"/>
        <end position="136"/>
    </location>
</feature>
<dbReference type="Gramene" id="Bo8g024460.1">
    <property type="protein sequence ID" value="Bo8g024460.1"/>
    <property type="gene ID" value="Bo8g024460"/>
</dbReference>
<evidence type="ECO:0000256" key="1">
    <source>
        <dbReference type="SAM" id="MobiDB-lite"/>
    </source>
</evidence>
<dbReference type="AlphaFoldDB" id="A0A0D3DKF5"/>
<dbReference type="OMA" id="REDTNTE"/>
<evidence type="ECO:0000313" key="2">
    <source>
        <dbReference type="EnsemblPlants" id="Bo8g024460.1"/>
    </source>
</evidence>
<evidence type="ECO:0000313" key="3">
    <source>
        <dbReference type="Proteomes" id="UP000032141"/>
    </source>
</evidence>
<dbReference type="EnsemblPlants" id="Bo8g024460.1">
    <property type="protein sequence ID" value="Bo8g024460.1"/>
    <property type="gene ID" value="Bo8g024460"/>
</dbReference>
<feature type="compositionally biased region" description="Polar residues" evidence="1">
    <location>
        <begin position="62"/>
        <end position="77"/>
    </location>
</feature>
<sequence length="302" mass="33512">MAVDEHDELPEATQRETELQRQIDDLQGQVTGLHRAREDTNTELSSDFQILKEKLNEHSKQLEQSAEKLSQLESGNLTLRDENQALNAASHKKRRFRTQVRPIPPLETPNSGTGTNLPTAAPGGEASTREKGKDAQTYDGEDSDSEPEPDKEASDGAARAESPMIAHLHQIFSDRLDTMQSMVERLPGVAPPIRKSNPNFYADTPFTDEITLIEMPKKFSFPSIKAYNGTTDPDDHVAQYRQRMLAVALPKGAREATMCKGFGSTLTGPALQWYINLPSRSIASFAVLSDKFVEQFASSRDL</sequence>
<keyword evidence="3" id="KW-1185">Reference proteome</keyword>
<feature type="compositionally biased region" description="Acidic residues" evidence="1">
    <location>
        <begin position="1"/>
        <end position="10"/>
    </location>
</feature>
<evidence type="ECO:0008006" key="4">
    <source>
        <dbReference type="Google" id="ProtNLM"/>
    </source>
</evidence>
<feature type="compositionally biased region" description="Polar residues" evidence="1">
    <location>
        <begin position="108"/>
        <end position="118"/>
    </location>
</feature>